<gene>
    <name evidence="3" type="ORF">DW783_10655</name>
</gene>
<dbReference type="RefSeq" id="WP_118170837.1">
    <property type="nucleotide sequence ID" value="NZ_QSJM01000028.1"/>
</dbReference>
<evidence type="ECO:0000256" key="1">
    <source>
        <dbReference type="SAM" id="SignalP"/>
    </source>
</evidence>
<organism evidence="3 4">
    <name type="scientific">Phocaeicola vulgatus</name>
    <name type="common">Bacteroides vulgatus</name>
    <dbReference type="NCBI Taxonomy" id="821"/>
    <lineage>
        <taxon>Bacteria</taxon>
        <taxon>Pseudomonadati</taxon>
        <taxon>Bacteroidota</taxon>
        <taxon>Bacteroidia</taxon>
        <taxon>Bacteroidales</taxon>
        <taxon>Bacteroidaceae</taxon>
        <taxon>Phocaeicola</taxon>
    </lineage>
</organism>
<feature type="signal peptide" evidence="1">
    <location>
        <begin position="1"/>
        <end position="20"/>
    </location>
</feature>
<sequence length="227" mass="25322">MKKVIFTALMSLFLCTTIDAQILRTDELEDYAKEKYGEKWVDAAENLGQQLQLDKNNGITYVQIIPAEGKTKDELYVLLNYWFTATFNDANSVIKLNEKELGTIIAQGYVADIAQHAGGTNSYNVNIRPVIKCDIKDGRVRVTYTIPFYSVNVAVGGGWIGALGGTIPTRSDENWTLDTCFSFVKKDSHKKTSSKALVMAHAYSNVVMDKIEECIKNGLTGNEDDNW</sequence>
<accession>A0A414H8H1</accession>
<protein>
    <submittedName>
        <fullName evidence="3">DUF4468 domain-containing protein</fullName>
    </submittedName>
</protein>
<dbReference type="InterPro" id="IPR027823">
    <property type="entry name" value="DUF4468"/>
</dbReference>
<dbReference type="AlphaFoldDB" id="A0A414H8H1"/>
<evidence type="ECO:0000259" key="2">
    <source>
        <dbReference type="Pfam" id="PF14730"/>
    </source>
</evidence>
<proteinExistence type="predicted"/>
<evidence type="ECO:0000313" key="4">
    <source>
        <dbReference type="Proteomes" id="UP000283429"/>
    </source>
</evidence>
<dbReference type="Gene3D" id="3.30.530.80">
    <property type="match status" value="1"/>
</dbReference>
<reference evidence="3 4" key="1">
    <citation type="submission" date="2018-08" db="EMBL/GenBank/DDBJ databases">
        <title>A genome reference for cultivated species of the human gut microbiota.</title>
        <authorList>
            <person name="Zou Y."/>
            <person name="Xue W."/>
            <person name="Luo G."/>
        </authorList>
    </citation>
    <scope>NUCLEOTIDE SEQUENCE [LARGE SCALE GENOMIC DNA]</scope>
    <source>
        <strain evidence="3 4">AM30-40</strain>
    </source>
</reference>
<dbReference type="Proteomes" id="UP000283429">
    <property type="component" value="Unassembled WGS sequence"/>
</dbReference>
<comment type="caution">
    <text evidence="3">The sequence shown here is derived from an EMBL/GenBank/DDBJ whole genome shotgun (WGS) entry which is preliminary data.</text>
</comment>
<feature type="chain" id="PRO_5019112121" evidence="1">
    <location>
        <begin position="21"/>
        <end position="227"/>
    </location>
</feature>
<name>A0A414H8H1_PHOVU</name>
<dbReference type="Pfam" id="PF14730">
    <property type="entry name" value="DUF4468"/>
    <property type="match status" value="1"/>
</dbReference>
<dbReference type="CDD" id="cd12190">
    <property type="entry name" value="Bacova_04320_like"/>
    <property type="match status" value="1"/>
</dbReference>
<dbReference type="EMBL" id="QSJM01000028">
    <property type="protein sequence ID" value="RHD79855.1"/>
    <property type="molecule type" value="Genomic_DNA"/>
</dbReference>
<evidence type="ECO:0000313" key="3">
    <source>
        <dbReference type="EMBL" id="RHD79855.1"/>
    </source>
</evidence>
<feature type="domain" description="DUF4468" evidence="2">
    <location>
        <begin position="61"/>
        <end position="145"/>
    </location>
</feature>
<keyword evidence="1" id="KW-0732">Signal</keyword>